<gene>
    <name evidence="2" type="ORF">MTR62_09615</name>
</gene>
<evidence type="ECO:0000313" key="3">
    <source>
        <dbReference type="Proteomes" id="UP001162881"/>
    </source>
</evidence>
<evidence type="ECO:0000313" key="2">
    <source>
        <dbReference type="EMBL" id="MCJ2182947.1"/>
    </source>
</evidence>
<comment type="caution">
    <text evidence="2">The sequence shown here is derived from an EMBL/GenBank/DDBJ whole genome shotgun (WGS) entry which is preliminary data.</text>
</comment>
<dbReference type="CDD" id="cd04301">
    <property type="entry name" value="NAT_SF"/>
    <property type="match status" value="1"/>
</dbReference>
<dbReference type="InterPro" id="IPR000182">
    <property type="entry name" value="GNAT_dom"/>
</dbReference>
<keyword evidence="2" id="KW-0808">Transferase</keyword>
<dbReference type="Proteomes" id="UP001162881">
    <property type="component" value="Unassembled WGS sequence"/>
</dbReference>
<organism evidence="2 3">
    <name type="scientific">Novosphingobium organovorum</name>
    <dbReference type="NCBI Taxonomy" id="2930092"/>
    <lineage>
        <taxon>Bacteria</taxon>
        <taxon>Pseudomonadati</taxon>
        <taxon>Pseudomonadota</taxon>
        <taxon>Alphaproteobacteria</taxon>
        <taxon>Sphingomonadales</taxon>
        <taxon>Sphingomonadaceae</taxon>
        <taxon>Novosphingobium</taxon>
    </lineage>
</organism>
<dbReference type="Gene3D" id="3.40.630.30">
    <property type="match status" value="1"/>
</dbReference>
<dbReference type="PROSITE" id="PS51186">
    <property type="entry name" value="GNAT"/>
    <property type="match status" value="1"/>
</dbReference>
<dbReference type="Pfam" id="PF00583">
    <property type="entry name" value="Acetyltransf_1"/>
    <property type="match status" value="1"/>
</dbReference>
<reference evidence="2" key="1">
    <citation type="submission" date="2022-03" db="EMBL/GenBank/DDBJ databases">
        <title>Identification of a novel bacterium isolated from mangrove sediments.</title>
        <authorList>
            <person name="Pan X."/>
        </authorList>
    </citation>
    <scope>NUCLEOTIDE SEQUENCE</scope>
    <source>
        <strain evidence="2">B1949</strain>
    </source>
</reference>
<dbReference type="GO" id="GO:0016746">
    <property type="term" value="F:acyltransferase activity"/>
    <property type="evidence" value="ECO:0007669"/>
    <property type="project" value="UniProtKB-KW"/>
</dbReference>
<dbReference type="EC" id="2.3.1.-" evidence="2"/>
<keyword evidence="2" id="KW-0012">Acyltransferase</keyword>
<dbReference type="PANTHER" id="PTHR47237">
    <property type="entry name" value="SLL0310 PROTEIN"/>
    <property type="match status" value="1"/>
</dbReference>
<dbReference type="InterPro" id="IPR041496">
    <property type="entry name" value="YitH/HolE_GNAT"/>
</dbReference>
<dbReference type="SUPFAM" id="SSF55729">
    <property type="entry name" value="Acyl-CoA N-acyltransferases (Nat)"/>
    <property type="match status" value="1"/>
</dbReference>
<dbReference type="InterPro" id="IPR016181">
    <property type="entry name" value="Acyl_CoA_acyltransferase"/>
</dbReference>
<dbReference type="Gene3D" id="3.40.630.90">
    <property type="match status" value="1"/>
</dbReference>
<name>A0ABT0BD10_9SPHN</name>
<dbReference type="Pfam" id="PF18014">
    <property type="entry name" value="Acetyltransf_18"/>
    <property type="match status" value="1"/>
</dbReference>
<dbReference type="PANTHER" id="PTHR47237:SF2">
    <property type="entry name" value="BLL4206 PROTEIN"/>
    <property type="match status" value="1"/>
</dbReference>
<evidence type="ECO:0000259" key="1">
    <source>
        <dbReference type="PROSITE" id="PS51186"/>
    </source>
</evidence>
<keyword evidence="3" id="KW-1185">Reference proteome</keyword>
<feature type="domain" description="N-acetyltransferase" evidence="1">
    <location>
        <begin position="9"/>
        <end position="143"/>
    </location>
</feature>
<dbReference type="EMBL" id="JALHLF010000030">
    <property type="protein sequence ID" value="MCJ2182947.1"/>
    <property type="molecule type" value="Genomic_DNA"/>
</dbReference>
<sequence length="285" mass="31024">MATLPDNRLTLRAMENDDIPTIQAMAQAEQWPHRKQDLAAMLELGAGIIALVEGKVIGSAMWWLWGETQATLGMILVSRPFRGGGIGRIIMETALDQIGARTIQMLTTESGLPLARKFGFRGVSEVRQHQGTSFTAPLIPLAPDERIRPMGQSDIAPVAALAKAACGLDRQALVPVLFEKGHAVVLDRGGETIGFAFFRRFGRGYVIGPVVAPDIPRAKALIAQWLGARSGEFTRLDMIGECGLHDWLEDLGLIRINRFVTMVRGEEPSIAQPGQSFAITSQALF</sequence>
<dbReference type="InterPro" id="IPR052729">
    <property type="entry name" value="Acyl/Acetyltrans_Enzymes"/>
</dbReference>
<proteinExistence type="predicted"/>
<protein>
    <submittedName>
        <fullName evidence="2">GNAT family N-acetyltransferase</fullName>
        <ecNumber evidence="2">2.3.1.-</ecNumber>
    </submittedName>
</protein>
<dbReference type="RefSeq" id="WP_244019815.1">
    <property type="nucleotide sequence ID" value="NZ_JALHLF010000030.1"/>
</dbReference>
<accession>A0ABT0BD10</accession>